<comment type="caution">
    <text evidence="1">The sequence shown here is derived from an EMBL/GenBank/DDBJ whole genome shotgun (WGS) entry which is preliminary data.</text>
</comment>
<keyword evidence="2" id="KW-1185">Reference proteome</keyword>
<sequence>MAGSRRFALGAQPDVEQILLEGQHRWLHPPEICELLRNYNQIRICPRPPNLPPSGSVILFDRKVVRNFRNDGHKWRKKKNGKTLKESHEKLKAGSVHVLTCYYAHGEDNENFQRRSYWMLQEEFSNIVLVHYRDVKPQKVPNFKPQEYIWKNVISMLDLCLLTHHFLQLKQKTIGNIPEQGHGISEQLVAKSVGASEEFVSHLQFLGEWQTFESDSASKCFKYSDLDQGLTSKFCEQDSDCVDLLDSLVPSYAHPHNQNDVQRQLPNAEHAHILQSDSERISTVEGKSIYSDAIRQHLLDCSLTGEGLRKIESSYGLMSEELAGADVQILLSLKTSYVTLLISQQIGPVWAQKLRKINQVVRVKLYFPYAGNRTSYNRIKATEETTPYSQEIEKTIPSSEIEGSMSSSFHPNNYHLPSQTTETTSLTSAQASEFENAESVYNNQKSSRFRSSLDLQHPVIENIDAGFSDPYYPAPFTNDCQGKCSDVPGTDFSSLSQADKSKDSSDAALTYGLWKNLDFQSWEDVLENCASDVGSLPFHTLFSSTQPDTMGNIPKQEHELLGQLFTKNWSFGERHEFGSHLPALGLAGRI</sequence>
<organism evidence="1 2">
    <name type="scientific">Pistacia atlantica</name>
    <dbReference type="NCBI Taxonomy" id="434234"/>
    <lineage>
        <taxon>Eukaryota</taxon>
        <taxon>Viridiplantae</taxon>
        <taxon>Streptophyta</taxon>
        <taxon>Embryophyta</taxon>
        <taxon>Tracheophyta</taxon>
        <taxon>Spermatophyta</taxon>
        <taxon>Magnoliopsida</taxon>
        <taxon>eudicotyledons</taxon>
        <taxon>Gunneridae</taxon>
        <taxon>Pentapetalae</taxon>
        <taxon>rosids</taxon>
        <taxon>malvids</taxon>
        <taxon>Sapindales</taxon>
        <taxon>Anacardiaceae</taxon>
        <taxon>Pistacia</taxon>
    </lineage>
</organism>
<dbReference type="Proteomes" id="UP001164250">
    <property type="component" value="Chromosome 12"/>
</dbReference>
<accession>A0ACC1AAJ2</accession>
<reference evidence="2" key="1">
    <citation type="journal article" date="2023" name="G3 (Bethesda)">
        <title>Genome assembly and association tests identify interacting loci associated with vigor, precocity, and sex in interspecific pistachio rootstocks.</title>
        <authorList>
            <person name="Palmer W."/>
            <person name="Jacygrad E."/>
            <person name="Sagayaradj S."/>
            <person name="Cavanaugh K."/>
            <person name="Han R."/>
            <person name="Bertier L."/>
            <person name="Beede B."/>
            <person name="Kafkas S."/>
            <person name="Golino D."/>
            <person name="Preece J."/>
            <person name="Michelmore R."/>
        </authorList>
    </citation>
    <scope>NUCLEOTIDE SEQUENCE [LARGE SCALE GENOMIC DNA]</scope>
</reference>
<gene>
    <name evidence="1" type="ORF">Patl1_12394</name>
</gene>
<name>A0ACC1AAJ2_9ROSI</name>
<protein>
    <submittedName>
        <fullName evidence="1">Uncharacterized protein</fullName>
    </submittedName>
</protein>
<evidence type="ECO:0000313" key="1">
    <source>
        <dbReference type="EMBL" id="KAJ0082786.1"/>
    </source>
</evidence>
<evidence type="ECO:0000313" key="2">
    <source>
        <dbReference type="Proteomes" id="UP001164250"/>
    </source>
</evidence>
<proteinExistence type="predicted"/>
<dbReference type="EMBL" id="CM047908">
    <property type="protein sequence ID" value="KAJ0082786.1"/>
    <property type="molecule type" value="Genomic_DNA"/>
</dbReference>